<evidence type="ECO:0000313" key="12">
    <source>
        <dbReference type="Proteomes" id="UP000824265"/>
    </source>
</evidence>
<dbReference type="PANTHER" id="PTHR10192">
    <property type="entry name" value="MOLYBDOPTERIN BIOSYNTHESIS PROTEIN"/>
    <property type="match status" value="1"/>
</dbReference>
<comment type="catalytic activity">
    <reaction evidence="8">
        <text>adenylyl-molybdopterin + molybdate = Mo-molybdopterin + AMP + H(+)</text>
        <dbReference type="Rhea" id="RHEA:35047"/>
        <dbReference type="ChEBI" id="CHEBI:15378"/>
        <dbReference type="ChEBI" id="CHEBI:36264"/>
        <dbReference type="ChEBI" id="CHEBI:62727"/>
        <dbReference type="ChEBI" id="CHEBI:71302"/>
        <dbReference type="ChEBI" id="CHEBI:456215"/>
        <dbReference type="EC" id="2.10.1.1"/>
    </reaction>
</comment>
<evidence type="ECO:0000256" key="5">
    <source>
        <dbReference type="ARBA" id="ARBA00021108"/>
    </source>
</evidence>
<gene>
    <name evidence="11" type="ORF">H9742_03815</name>
</gene>
<dbReference type="InterPro" id="IPR005111">
    <property type="entry name" value="MoeA_C_domain_IV"/>
</dbReference>
<evidence type="ECO:0000256" key="6">
    <source>
        <dbReference type="ARBA" id="ARBA00022505"/>
    </source>
</evidence>
<keyword evidence="6 9" id="KW-0500">Molybdenum</keyword>
<dbReference type="GO" id="GO:0006777">
    <property type="term" value="P:Mo-molybdopterin cofactor biosynthetic process"/>
    <property type="evidence" value="ECO:0007669"/>
    <property type="project" value="UniProtKB-UniRule"/>
</dbReference>
<dbReference type="InterPro" id="IPR005110">
    <property type="entry name" value="MoeA_linker/N"/>
</dbReference>
<evidence type="ECO:0000256" key="7">
    <source>
        <dbReference type="ARBA" id="ARBA00023150"/>
    </source>
</evidence>
<keyword evidence="7 9" id="KW-0501">Molybdenum cofactor biosynthesis</keyword>
<dbReference type="SMART" id="SM00852">
    <property type="entry name" value="MoCF_biosynth"/>
    <property type="match status" value="1"/>
</dbReference>
<reference evidence="11" key="1">
    <citation type="journal article" date="2021" name="PeerJ">
        <title>Extensive microbial diversity within the chicken gut microbiome revealed by metagenomics and culture.</title>
        <authorList>
            <person name="Gilroy R."/>
            <person name="Ravi A."/>
            <person name="Getino M."/>
            <person name="Pursley I."/>
            <person name="Horton D.L."/>
            <person name="Alikhan N.F."/>
            <person name="Baker D."/>
            <person name="Gharbi K."/>
            <person name="Hall N."/>
            <person name="Watson M."/>
            <person name="Adriaenssens E.M."/>
            <person name="Foster-Nyarko E."/>
            <person name="Jarju S."/>
            <person name="Secka A."/>
            <person name="Antonio M."/>
            <person name="Oren A."/>
            <person name="Chaudhuri R.R."/>
            <person name="La Ragione R."/>
            <person name="Hildebrand F."/>
            <person name="Pallen M.J."/>
        </authorList>
    </citation>
    <scope>NUCLEOTIDE SEQUENCE</scope>
    <source>
        <strain evidence="11">CHK195-6426</strain>
    </source>
</reference>
<dbReference type="GO" id="GO:0005829">
    <property type="term" value="C:cytosol"/>
    <property type="evidence" value="ECO:0007669"/>
    <property type="project" value="TreeGrafter"/>
</dbReference>
<dbReference type="EMBL" id="DXGH01000021">
    <property type="protein sequence ID" value="HIW80646.1"/>
    <property type="molecule type" value="Genomic_DNA"/>
</dbReference>
<dbReference type="NCBIfam" id="NF045515">
    <property type="entry name" value="Glp_gephyrin"/>
    <property type="match status" value="1"/>
</dbReference>
<accession>A0A9D1R2U2</accession>
<dbReference type="GO" id="GO:0046872">
    <property type="term" value="F:metal ion binding"/>
    <property type="evidence" value="ECO:0007669"/>
    <property type="project" value="UniProtKB-UniRule"/>
</dbReference>
<evidence type="ECO:0000256" key="1">
    <source>
        <dbReference type="ARBA" id="ARBA00002901"/>
    </source>
</evidence>
<dbReference type="Gene3D" id="2.40.340.10">
    <property type="entry name" value="MoeA, C-terminal, domain IV"/>
    <property type="match status" value="1"/>
</dbReference>
<dbReference type="Gene3D" id="3.90.105.10">
    <property type="entry name" value="Molybdopterin biosynthesis moea protein, domain 2"/>
    <property type="match status" value="1"/>
</dbReference>
<evidence type="ECO:0000256" key="2">
    <source>
        <dbReference type="ARBA" id="ARBA00005046"/>
    </source>
</evidence>
<feature type="domain" description="MoaB/Mog" evidence="10">
    <location>
        <begin position="179"/>
        <end position="317"/>
    </location>
</feature>
<dbReference type="AlphaFoldDB" id="A0A9D1R2U2"/>
<dbReference type="InterPro" id="IPR036688">
    <property type="entry name" value="MoeA_C_domain_IV_sf"/>
</dbReference>
<dbReference type="SUPFAM" id="SSF63867">
    <property type="entry name" value="MoeA C-terminal domain-like"/>
    <property type="match status" value="1"/>
</dbReference>
<sequence>MEAESCEKLLLEAVNGDSRRERISIDDAWGRVCAETVYAPFMVPPFPKSAMDGYAVKAEEIKNAARECPVKLTVAGELCAGDFALYDRKPMTAVRVMTGAPVPEGFDAVVRQEDTDYGQETVSVYRPVAPYTNYCKAGEDITEGQCVVERGVRLTSVHIGLLASLGVAYVEAVKPFQTAVIATGSELCAPGEKLGPGQIYDSISHMLCSSIRREGLALSGAWICADEEELFLSRLREACSKADVVITVGGVSVGKKDIVPLVLKKLGAREIFRGVDIQPGTPTMASILGDTVILSLSGNPYAALAHFQLFFWPLAAKLMGSRDFLPRRETAVFSGEYAKVNKRRRLLRALAAEGHVELPSGIHASSVIHNLADCNCFIDLEAGRCLHQGDTVKIRYFKGE</sequence>
<dbReference type="Proteomes" id="UP000824265">
    <property type="component" value="Unassembled WGS sequence"/>
</dbReference>
<protein>
    <recommendedName>
        <fullName evidence="5 9">Molybdopterin molybdenumtransferase</fullName>
        <ecNumber evidence="4 9">2.10.1.1</ecNumber>
    </recommendedName>
</protein>
<evidence type="ECO:0000256" key="9">
    <source>
        <dbReference type="RuleBase" id="RU365090"/>
    </source>
</evidence>
<dbReference type="SUPFAM" id="SSF53218">
    <property type="entry name" value="Molybdenum cofactor biosynthesis proteins"/>
    <property type="match status" value="1"/>
</dbReference>
<evidence type="ECO:0000256" key="8">
    <source>
        <dbReference type="ARBA" id="ARBA00047317"/>
    </source>
</evidence>
<dbReference type="InterPro" id="IPR038987">
    <property type="entry name" value="MoeA-like"/>
</dbReference>
<organism evidence="11 12">
    <name type="scientific">Candidatus Acetatifactor stercoripullorum</name>
    <dbReference type="NCBI Taxonomy" id="2838414"/>
    <lineage>
        <taxon>Bacteria</taxon>
        <taxon>Bacillati</taxon>
        <taxon>Bacillota</taxon>
        <taxon>Clostridia</taxon>
        <taxon>Lachnospirales</taxon>
        <taxon>Lachnospiraceae</taxon>
        <taxon>Acetatifactor</taxon>
    </lineage>
</organism>
<dbReference type="PANTHER" id="PTHR10192:SF5">
    <property type="entry name" value="GEPHYRIN"/>
    <property type="match status" value="1"/>
</dbReference>
<comment type="cofactor">
    <cofactor evidence="9">
        <name>Mg(2+)</name>
        <dbReference type="ChEBI" id="CHEBI:18420"/>
    </cofactor>
</comment>
<dbReference type="InterPro" id="IPR036135">
    <property type="entry name" value="MoeA_linker/N_sf"/>
</dbReference>
<dbReference type="Gene3D" id="2.170.190.11">
    <property type="entry name" value="Molybdopterin biosynthesis moea protein, domain 3"/>
    <property type="match status" value="1"/>
</dbReference>
<evidence type="ECO:0000256" key="3">
    <source>
        <dbReference type="ARBA" id="ARBA00010763"/>
    </source>
</evidence>
<evidence type="ECO:0000259" key="10">
    <source>
        <dbReference type="SMART" id="SM00852"/>
    </source>
</evidence>
<dbReference type="Pfam" id="PF00994">
    <property type="entry name" value="MoCF_biosynth"/>
    <property type="match status" value="1"/>
</dbReference>
<name>A0A9D1R2U2_9FIRM</name>
<dbReference type="SUPFAM" id="SSF63882">
    <property type="entry name" value="MoeA N-terminal region -like"/>
    <property type="match status" value="1"/>
</dbReference>
<keyword evidence="9" id="KW-0808">Transferase</keyword>
<dbReference type="Gene3D" id="3.40.980.10">
    <property type="entry name" value="MoaB/Mog-like domain"/>
    <property type="match status" value="1"/>
</dbReference>
<dbReference type="InterPro" id="IPR036425">
    <property type="entry name" value="MoaB/Mog-like_dom_sf"/>
</dbReference>
<keyword evidence="9" id="KW-0479">Metal-binding</keyword>
<reference evidence="11" key="2">
    <citation type="submission" date="2021-04" db="EMBL/GenBank/DDBJ databases">
        <authorList>
            <person name="Gilroy R."/>
        </authorList>
    </citation>
    <scope>NUCLEOTIDE SEQUENCE</scope>
    <source>
        <strain evidence="11">CHK195-6426</strain>
    </source>
</reference>
<evidence type="ECO:0000256" key="4">
    <source>
        <dbReference type="ARBA" id="ARBA00013269"/>
    </source>
</evidence>
<dbReference type="NCBIfam" id="TIGR00177">
    <property type="entry name" value="molyb_syn"/>
    <property type="match status" value="1"/>
</dbReference>
<comment type="function">
    <text evidence="1 9">Catalyzes the insertion of molybdate into adenylated molybdopterin with the concomitant release of AMP.</text>
</comment>
<dbReference type="EC" id="2.10.1.1" evidence="4 9"/>
<comment type="caution">
    <text evidence="11">The sequence shown here is derived from an EMBL/GenBank/DDBJ whole genome shotgun (WGS) entry which is preliminary data.</text>
</comment>
<dbReference type="GO" id="GO:0061599">
    <property type="term" value="F:molybdopterin molybdotransferase activity"/>
    <property type="evidence" value="ECO:0007669"/>
    <property type="project" value="UniProtKB-UniRule"/>
</dbReference>
<comment type="similarity">
    <text evidence="3 9">Belongs to the MoeA family.</text>
</comment>
<dbReference type="Pfam" id="PF03453">
    <property type="entry name" value="MoeA_N"/>
    <property type="match status" value="1"/>
</dbReference>
<evidence type="ECO:0000313" key="11">
    <source>
        <dbReference type="EMBL" id="HIW80646.1"/>
    </source>
</evidence>
<keyword evidence="9" id="KW-0460">Magnesium</keyword>
<dbReference type="InterPro" id="IPR001453">
    <property type="entry name" value="MoaB/Mog_dom"/>
</dbReference>
<comment type="pathway">
    <text evidence="2 9">Cofactor biosynthesis; molybdopterin biosynthesis.</text>
</comment>
<proteinExistence type="inferred from homology"/>
<dbReference type="Pfam" id="PF03454">
    <property type="entry name" value="MoeA_C"/>
    <property type="match status" value="1"/>
</dbReference>
<dbReference type="CDD" id="cd00887">
    <property type="entry name" value="MoeA"/>
    <property type="match status" value="1"/>
</dbReference>